<protein>
    <recommendedName>
        <fullName evidence="3">DUF4410 domain-containing protein</fullName>
    </recommendedName>
</protein>
<sequence length="187" mass="18768">MRRLLILTLVGCASGGGGAAGSSASGSSVPDRVVLVDDRGRVYRSASATANAAEQEIPATAQEAVQALVGAYESLGISVNTLDWTAGRVAAMSFAAPRRLGGHAMATFFDCGLTSIGQPRANSYAVTLNLESVVRPGATGKVVLATHASGTARPQSVSGDPIGCTTTGQLEKLVNLRAGARAAGGTP</sequence>
<evidence type="ECO:0000313" key="2">
    <source>
        <dbReference type="EMBL" id="CAA9293553.1"/>
    </source>
</evidence>
<keyword evidence="1" id="KW-0732">Signal</keyword>
<organism evidence="2">
    <name type="scientific">uncultured Gemmatimonadaceae bacterium</name>
    <dbReference type="NCBI Taxonomy" id="246130"/>
    <lineage>
        <taxon>Bacteria</taxon>
        <taxon>Pseudomonadati</taxon>
        <taxon>Gemmatimonadota</taxon>
        <taxon>Gemmatimonadia</taxon>
        <taxon>Gemmatimonadales</taxon>
        <taxon>Gemmatimonadaceae</taxon>
        <taxon>environmental samples</taxon>
    </lineage>
</organism>
<gene>
    <name evidence="2" type="ORF">AVDCRST_MAG11-302</name>
</gene>
<proteinExistence type="predicted"/>
<feature type="signal peptide" evidence="1">
    <location>
        <begin position="1"/>
        <end position="19"/>
    </location>
</feature>
<name>A0A6J4K2F1_9BACT</name>
<feature type="chain" id="PRO_5026988165" description="DUF4410 domain-containing protein" evidence="1">
    <location>
        <begin position="20"/>
        <end position="187"/>
    </location>
</feature>
<reference evidence="2" key="1">
    <citation type="submission" date="2020-02" db="EMBL/GenBank/DDBJ databases">
        <authorList>
            <person name="Meier V. D."/>
        </authorList>
    </citation>
    <scope>NUCLEOTIDE SEQUENCE</scope>
    <source>
        <strain evidence="2">AVDCRST_MAG11</strain>
    </source>
</reference>
<evidence type="ECO:0008006" key="3">
    <source>
        <dbReference type="Google" id="ProtNLM"/>
    </source>
</evidence>
<accession>A0A6J4K2F1</accession>
<dbReference type="EMBL" id="CADCTU010000075">
    <property type="protein sequence ID" value="CAA9293553.1"/>
    <property type="molecule type" value="Genomic_DNA"/>
</dbReference>
<dbReference type="AlphaFoldDB" id="A0A6J4K2F1"/>
<evidence type="ECO:0000256" key="1">
    <source>
        <dbReference type="SAM" id="SignalP"/>
    </source>
</evidence>